<feature type="domain" description="PDZ" evidence="4">
    <location>
        <begin position="239"/>
        <end position="317"/>
    </location>
</feature>
<dbReference type="InterPro" id="IPR036034">
    <property type="entry name" value="PDZ_sf"/>
</dbReference>
<reference evidence="6 7" key="1">
    <citation type="submission" date="2019-03" db="EMBL/GenBank/DDBJ databases">
        <authorList>
            <person name="Gaulin E."/>
            <person name="Dumas B."/>
        </authorList>
    </citation>
    <scope>NUCLEOTIDE SEQUENCE [LARGE SCALE GENOMIC DNA]</scope>
    <source>
        <strain evidence="6">CBS 568.67</strain>
    </source>
</reference>
<dbReference type="Proteomes" id="UP000332933">
    <property type="component" value="Unassembled WGS sequence"/>
</dbReference>
<dbReference type="AlphaFoldDB" id="A0A485LPF3"/>
<dbReference type="CDD" id="cd00136">
    <property type="entry name" value="PDZ_canonical"/>
    <property type="match status" value="1"/>
</dbReference>
<evidence type="ECO:0000313" key="7">
    <source>
        <dbReference type="Proteomes" id="UP000332933"/>
    </source>
</evidence>
<evidence type="ECO:0000313" key="5">
    <source>
        <dbReference type="EMBL" id="KAF0683887.1"/>
    </source>
</evidence>
<dbReference type="SUPFAM" id="SSF48403">
    <property type="entry name" value="Ankyrin repeat"/>
    <property type="match status" value="1"/>
</dbReference>
<evidence type="ECO:0000313" key="6">
    <source>
        <dbReference type="EMBL" id="VFU00756.1"/>
    </source>
</evidence>
<feature type="region of interest" description="Disordered" evidence="3">
    <location>
        <begin position="175"/>
        <end position="195"/>
    </location>
</feature>
<dbReference type="GO" id="GO:0051017">
    <property type="term" value="P:actin filament bundle assembly"/>
    <property type="evidence" value="ECO:0007669"/>
    <property type="project" value="TreeGrafter"/>
</dbReference>
<dbReference type="PANTHER" id="PTHR24153:SF8">
    <property type="entry name" value="FORKED, ISOFORM F"/>
    <property type="match status" value="1"/>
</dbReference>
<dbReference type="EMBL" id="VJMH01007354">
    <property type="protein sequence ID" value="KAF0683887.1"/>
    <property type="molecule type" value="Genomic_DNA"/>
</dbReference>
<organism evidence="6 7">
    <name type="scientific">Aphanomyces stellatus</name>
    <dbReference type="NCBI Taxonomy" id="120398"/>
    <lineage>
        <taxon>Eukaryota</taxon>
        <taxon>Sar</taxon>
        <taxon>Stramenopiles</taxon>
        <taxon>Oomycota</taxon>
        <taxon>Saprolegniomycetes</taxon>
        <taxon>Saprolegniales</taxon>
        <taxon>Verrucalvaceae</taxon>
        <taxon>Aphanomyces</taxon>
    </lineage>
</organism>
<name>A0A485LPF3_9STRA</name>
<dbReference type="InterPro" id="IPR052420">
    <property type="entry name" value="Espin/Espin-like"/>
</dbReference>
<keyword evidence="2" id="KW-0040">ANK repeat</keyword>
<feature type="region of interest" description="Disordered" evidence="3">
    <location>
        <begin position="134"/>
        <end position="159"/>
    </location>
</feature>
<dbReference type="SUPFAM" id="SSF50156">
    <property type="entry name" value="PDZ domain-like"/>
    <property type="match status" value="1"/>
</dbReference>
<sequence length="368" mass="39588">MDKLALERAEEGEWAELMDFAENIPHSIMVTDEFGMLPLHWVCTERKVPLEVLQCLLRVYPDACECKNNSGMLPLHVAITSKLPGVHLNALVEACPDSIYVKGGDGLYPAEMARRQRLPDHCVNVLKKLHSLPSSSTSIYSSRPSISSVDSSPSLRLPRSSSWESVDRLLSTKPASLSSGASTYSASSSPKSISSRLTSADLDEDIITAELRDLSLRLAALQSPPPSIPTSTSVLWNPGDRLGVSLEPIDDTPHHVVGARVKRFTGPSDALGIDAVRVGDQLMAVNGIDVSTSAFSTVCRFLKKANVTCTLTFASHDGAASSVAAPPPRLVSSASFQPDSVHDLLESTLQKVQSVHEMVRLSAILRAA</sequence>
<dbReference type="PANTHER" id="PTHR24153">
    <property type="entry name" value="ESPIN"/>
    <property type="match status" value="1"/>
</dbReference>
<evidence type="ECO:0000259" key="4">
    <source>
        <dbReference type="PROSITE" id="PS50106"/>
    </source>
</evidence>
<dbReference type="InterPro" id="IPR001478">
    <property type="entry name" value="PDZ"/>
</dbReference>
<gene>
    <name evidence="6" type="primary">Aste57867_24114</name>
    <name evidence="5" type="ORF">As57867_024040</name>
    <name evidence="6" type="ORF">ASTE57867_24114</name>
</gene>
<dbReference type="Gene3D" id="1.25.40.20">
    <property type="entry name" value="Ankyrin repeat-containing domain"/>
    <property type="match status" value="1"/>
</dbReference>
<dbReference type="OrthoDB" id="10254686at2759"/>
<dbReference type="GO" id="GO:0005737">
    <property type="term" value="C:cytoplasm"/>
    <property type="evidence" value="ECO:0007669"/>
    <property type="project" value="TreeGrafter"/>
</dbReference>
<evidence type="ECO:0000256" key="3">
    <source>
        <dbReference type="SAM" id="MobiDB-lite"/>
    </source>
</evidence>
<dbReference type="PROSITE" id="PS50106">
    <property type="entry name" value="PDZ"/>
    <property type="match status" value="1"/>
</dbReference>
<dbReference type="InterPro" id="IPR036770">
    <property type="entry name" value="Ankyrin_rpt-contain_sf"/>
</dbReference>
<reference evidence="5" key="2">
    <citation type="submission" date="2019-06" db="EMBL/GenBank/DDBJ databases">
        <title>Genomics analysis of Aphanomyces spp. identifies a new class of oomycete effector associated with host adaptation.</title>
        <authorList>
            <person name="Gaulin E."/>
        </authorList>
    </citation>
    <scope>NUCLEOTIDE SEQUENCE</scope>
    <source>
        <strain evidence="5">CBS 578.67</strain>
    </source>
</reference>
<dbReference type="EMBL" id="CAADRA010007380">
    <property type="protein sequence ID" value="VFU00756.1"/>
    <property type="molecule type" value="Genomic_DNA"/>
</dbReference>
<dbReference type="Gene3D" id="2.30.42.10">
    <property type="match status" value="1"/>
</dbReference>
<evidence type="ECO:0000256" key="1">
    <source>
        <dbReference type="ARBA" id="ARBA00022737"/>
    </source>
</evidence>
<keyword evidence="7" id="KW-1185">Reference proteome</keyword>
<protein>
    <submittedName>
        <fullName evidence="6">Aste57867_24114 protein</fullName>
    </submittedName>
</protein>
<proteinExistence type="predicted"/>
<dbReference type="SMART" id="SM00228">
    <property type="entry name" value="PDZ"/>
    <property type="match status" value="1"/>
</dbReference>
<evidence type="ECO:0000256" key="2">
    <source>
        <dbReference type="ARBA" id="ARBA00023043"/>
    </source>
</evidence>
<keyword evidence="1" id="KW-0677">Repeat</keyword>
<accession>A0A485LPF3</accession>
<dbReference type="GO" id="GO:0051015">
    <property type="term" value="F:actin filament binding"/>
    <property type="evidence" value="ECO:0007669"/>
    <property type="project" value="TreeGrafter"/>
</dbReference>